<feature type="compositionally biased region" description="Basic and acidic residues" evidence="1">
    <location>
        <begin position="18"/>
        <end position="34"/>
    </location>
</feature>
<dbReference type="AlphaFoldDB" id="A0A8X7QYI3"/>
<evidence type="ECO:0000256" key="1">
    <source>
        <dbReference type="SAM" id="MobiDB-lite"/>
    </source>
</evidence>
<feature type="compositionally biased region" description="Basic and acidic residues" evidence="1">
    <location>
        <begin position="50"/>
        <end position="59"/>
    </location>
</feature>
<dbReference type="EMBL" id="JAAMPC010000012">
    <property type="protein sequence ID" value="KAG2278202.1"/>
    <property type="molecule type" value="Genomic_DNA"/>
</dbReference>
<sequence>MTQSLTKARNNQLEAEEENRSNREPQETMIKAKPENPVMAGRRCGGIIPSRDKSREEVL</sequence>
<feature type="region of interest" description="Disordered" evidence="1">
    <location>
        <begin position="1"/>
        <end position="59"/>
    </location>
</feature>
<evidence type="ECO:0000313" key="2">
    <source>
        <dbReference type="EMBL" id="KAG2278202.1"/>
    </source>
</evidence>
<name>A0A8X7QYI3_BRACI</name>
<evidence type="ECO:0000313" key="3">
    <source>
        <dbReference type="Proteomes" id="UP000886595"/>
    </source>
</evidence>
<proteinExistence type="predicted"/>
<reference evidence="2 3" key="1">
    <citation type="submission" date="2020-02" db="EMBL/GenBank/DDBJ databases">
        <authorList>
            <person name="Ma Q."/>
            <person name="Huang Y."/>
            <person name="Song X."/>
            <person name="Pei D."/>
        </authorList>
    </citation>
    <scope>NUCLEOTIDE SEQUENCE [LARGE SCALE GENOMIC DNA]</scope>
    <source>
        <strain evidence="2">Sxm20200214</strain>
        <tissue evidence="2">Leaf</tissue>
    </source>
</reference>
<feature type="compositionally biased region" description="Polar residues" evidence="1">
    <location>
        <begin position="1"/>
        <end position="13"/>
    </location>
</feature>
<organism evidence="2 3">
    <name type="scientific">Brassica carinata</name>
    <name type="common">Ethiopian mustard</name>
    <name type="synonym">Abyssinian cabbage</name>
    <dbReference type="NCBI Taxonomy" id="52824"/>
    <lineage>
        <taxon>Eukaryota</taxon>
        <taxon>Viridiplantae</taxon>
        <taxon>Streptophyta</taxon>
        <taxon>Embryophyta</taxon>
        <taxon>Tracheophyta</taxon>
        <taxon>Spermatophyta</taxon>
        <taxon>Magnoliopsida</taxon>
        <taxon>eudicotyledons</taxon>
        <taxon>Gunneridae</taxon>
        <taxon>Pentapetalae</taxon>
        <taxon>rosids</taxon>
        <taxon>malvids</taxon>
        <taxon>Brassicales</taxon>
        <taxon>Brassicaceae</taxon>
        <taxon>Brassiceae</taxon>
        <taxon>Brassica</taxon>
    </lineage>
</organism>
<protein>
    <submittedName>
        <fullName evidence="2">Uncharacterized protein</fullName>
    </submittedName>
</protein>
<gene>
    <name evidence="2" type="ORF">Bca52824_060757</name>
</gene>
<dbReference type="Proteomes" id="UP000886595">
    <property type="component" value="Unassembled WGS sequence"/>
</dbReference>
<keyword evidence="3" id="KW-1185">Reference proteome</keyword>
<comment type="caution">
    <text evidence="2">The sequence shown here is derived from an EMBL/GenBank/DDBJ whole genome shotgun (WGS) entry which is preliminary data.</text>
</comment>
<accession>A0A8X7QYI3</accession>